<dbReference type="PANTHER" id="PTHR44163">
    <property type="entry name" value="U3 SMALL NUCLEOLAR RNA-ASSOCIATED PROTEIN 4 HOMOLOG"/>
    <property type="match status" value="1"/>
</dbReference>
<evidence type="ECO:0000313" key="3">
    <source>
        <dbReference type="EMBL" id="EKM60876.1"/>
    </source>
</evidence>
<dbReference type="Gene3D" id="2.130.10.10">
    <property type="entry name" value="YVTN repeat-like/Quinoprotein amine dehydrogenase"/>
    <property type="match status" value="3"/>
</dbReference>
<protein>
    <recommendedName>
        <fullName evidence="2">Anaphase-promoting complex subunit 4-like WD40 domain-containing protein</fullName>
    </recommendedName>
</protein>
<evidence type="ECO:0000259" key="2">
    <source>
        <dbReference type="Pfam" id="PF12894"/>
    </source>
</evidence>
<dbReference type="SUPFAM" id="SSF50978">
    <property type="entry name" value="WD40 repeat-like"/>
    <property type="match status" value="1"/>
</dbReference>
<feature type="compositionally biased region" description="Acidic residues" evidence="1">
    <location>
        <begin position="215"/>
        <end position="226"/>
    </location>
</feature>
<dbReference type="GO" id="GO:0003723">
    <property type="term" value="F:RNA binding"/>
    <property type="evidence" value="ECO:0007669"/>
    <property type="project" value="TreeGrafter"/>
</dbReference>
<dbReference type="PANTHER" id="PTHR44163:SF1">
    <property type="entry name" value="U3 SMALL NUCLEOLAR RNA-ASSOCIATED PROTEIN 4 HOMOLOG"/>
    <property type="match status" value="1"/>
</dbReference>
<dbReference type="GO" id="GO:0034455">
    <property type="term" value="C:t-UTP complex"/>
    <property type="evidence" value="ECO:0007669"/>
    <property type="project" value="TreeGrafter"/>
</dbReference>
<dbReference type="InParanoid" id="K5VD48"/>
<organism evidence="3 4">
    <name type="scientific">Phanerochaete carnosa (strain HHB-10118-sp)</name>
    <name type="common">White-rot fungus</name>
    <name type="synonym">Peniophora carnosa</name>
    <dbReference type="NCBI Taxonomy" id="650164"/>
    <lineage>
        <taxon>Eukaryota</taxon>
        <taxon>Fungi</taxon>
        <taxon>Dikarya</taxon>
        <taxon>Basidiomycota</taxon>
        <taxon>Agaricomycotina</taxon>
        <taxon>Agaricomycetes</taxon>
        <taxon>Polyporales</taxon>
        <taxon>Phanerochaetaceae</taxon>
        <taxon>Phanerochaete</taxon>
    </lineage>
</organism>
<sequence>MVEAKTLSVHRCRFVDFTPAGVTALAFPPLSLPSPKGKKAAVVRHALKFANLAVGRANGNIEICEWTGSENELQAPQAWVVKKTIAGPCPSRVDSLAFVLRNPYEVSPDETPVLSDLRLFSAGGGSELAEWDVDCACIKKTIPSQGGSIWCISPNPASTILAIGCEDGAIRLLSVEHGTLQHVRRLDRAKSRILSIAWGPPIPRQSSSTGQPRDTDEDDDDDDDWNDTWIAAGCSDSSVRRWDVATGRVCERMGTDKMRGERTLVWSIGVFGDGTIVSGDSLGMVKFWDSRTGTQLQSFQAHGADVLCLTINPEGTAVYTSGVDQKVVEFHSIKTTSTEQSSILSRSSTRWIQSVARRLHSHDVRALAIWPPYSPLPPSHRRRFPLDVAPVIASGGLDMSVVVAPAALPTSTITKVVNPLDTSQVATFEDSYQRRLAYSSGPYNSSAVHLARQARLLLCQRDTGASIWRIRPKQTLSYGDDGAEEPPHAEGGWEPVIDLDLMVDTNIVASAISDDGEWVAISDWYESKLFRMEKLPNGQLKPKRIRDLASILRPHVPSTPASTGASCFVFTPDSRKLVMASAISSYILIIDLASEKPRVLRRFEHHRMQNIVLGERVIKGRQRSHGAGDVEMQDQNAEDADESDEDIDPPKPVIATVTRMAVSPDGQWLATSDDHRRTHVFNLDSVQYHCVLPSFPQLTHALAFDRASPSTLVLGLANNTIHVYDVESRTFPAWARALTAALPRRFTHLHDPVLGVAFDAPAQRGSALFWGATWLCRVQLDAGVGFGNFDRKRRWGAAKPAPRYVAGQQDADGMPTFQQDNFKLVTHYRPILFADFIGPAELVIVERPLVDVLAKLPPAFFKPKYGAT</sequence>
<dbReference type="SMART" id="SM00320">
    <property type="entry name" value="WD40"/>
    <property type="match status" value="6"/>
</dbReference>
<evidence type="ECO:0000313" key="4">
    <source>
        <dbReference type="Proteomes" id="UP000008370"/>
    </source>
</evidence>
<accession>K5VD48</accession>
<name>K5VD48_PHACS</name>
<dbReference type="GO" id="GO:0032040">
    <property type="term" value="C:small-subunit processome"/>
    <property type="evidence" value="ECO:0007669"/>
    <property type="project" value="TreeGrafter"/>
</dbReference>
<dbReference type="KEGG" id="pco:PHACADRAFT_204022"/>
<proteinExistence type="predicted"/>
<dbReference type="InterPro" id="IPR046351">
    <property type="entry name" value="UTP4"/>
</dbReference>
<dbReference type="EMBL" id="JH930468">
    <property type="protein sequence ID" value="EKM60876.1"/>
    <property type="molecule type" value="Genomic_DNA"/>
</dbReference>
<dbReference type="HOGENOM" id="CLU_002392_2_0_1"/>
<feature type="domain" description="Anaphase-promoting complex subunit 4-like WD40" evidence="2">
    <location>
        <begin position="143"/>
        <end position="199"/>
    </location>
</feature>
<dbReference type="AlphaFoldDB" id="K5VD48"/>
<dbReference type="Proteomes" id="UP000008370">
    <property type="component" value="Unassembled WGS sequence"/>
</dbReference>
<dbReference type="FunCoup" id="K5VD48">
    <property type="interactions" value="478"/>
</dbReference>
<dbReference type="Pfam" id="PF00400">
    <property type="entry name" value="WD40"/>
    <property type="match status" value="2"/>
</dbReference>
<dbReference type="STRING" id="650164.K5VD48"/>
<dbReference type="InterPro" id="IPR036322">
    <property type="entry name" value="WD40_repeat_dom_sf"/>
</dbReference>
<feature type="region of interest" description="Disordered" evidence="1">
    <location>
        <begin position="622"/>
        <end position="650"/>
    </location>
</feature>
<dbReference type="InterPro" id="IPR024977">
    <property type="entry name" value="Apc4-like_WD40_dom"/>
</dbReference>
<dbReference type="GeneID" id="18912248"/>
<keyword evidence="4" id="KW-1185">Reference proteome</keyword>
<feature type="compositionally biased region" description="Acidic residues" evidence="1">
    <location>
        <begin position="636"/>
        <end position="647"/>
    </location>
</feature>
<feature type="region of interest" description="Disordered" evidence="1">
    <location>
        <begin position="199"/>
        <end position="227"/>
    </location>
</feature>
<dbReference type="Pfam" id="PF12894">
    <property type="entry name" value="ANAPC4_WD40"/>
    <property type="match status" value="1"/>
</dbReference>
<gene>
    <name evidence="3" type="ORF">PHACADRAFT_204022</name>
</gene>
<evidence type="ECO:0000256" key="1">
    <source>
        <dbReference type="SAM" id="MobiDB-lite"/>
    </source>
</evidence>
<dbReference type="RefSeq" id="XP_007390319.1">
    <property type="nucleotide sequence ID" value="XM_007390257.1"/>
</dbReference>
<reference evidence="3 4" key="1">
    <citation type="journal article" date="2012" name="BMC Genomics">
        <title>Comparative genomics of the white-rot fungi, Phanerochaete carnosa and P. chrysosporium, to elucidate the genetic basis of the distinct wood types they colonize.</title>
        <authorList>
            <person name="Suzuki H."/>
            <person name="MacDonald J."/>
            <person name="Syed K."/>
            <person name="Salamov A."/>
            <person name="Hori C."/>
            <person name="Aerts A."/>
            <person name="Henrissat B."/>
            <person name="Wiebenga A."/>
            <person name="vanKuyk P.A."/>
            <person name="Barry K."/>
            <person name="Lindquist E."/>
            <person name="LaButti K."/>
            <person name="Lapidus A."/>
            <person name="Lucas S."/>
            <person name="Coutinho P."/>
            <person name="Gong Y."/>
            <person name="Samejima M."/>
            <person name="Mahadevan R."/>
            <person name="Abou-Zaid M."/>
            <person name="de Vries R.P."/>
            <person name="Igarashi K."/>
            <person name="Yadav J.S."/>
            <person name="Grigoriev I.V."/>
            <person name="Master E.R."/>
        </authorList>
    </citation>
    <scope>NUCLEOTIDE SEQUENCE [LARGE SCALE GENOMIC DNA]</scope>
    <source>
        <strain evidence="3 4">HHB-10118-sp</strain>
    </source>
</reference>
<dbReference type="SUPFAM" id="SSF82171">
    <property type="entry name" value="DPP6 N-terminal domain-like"/>
    <property type="match status" value="1"/>
</dbReference>
<dbReference type="GO" id="GO:0000462">
    <property type="term" value="P:maturation of SSU-rRNA from tricistronic rRNA transcript (SSU-rRNA, 5.8S rRNA, LSU-rRNA)"/>
    <property type="evidence" value="ECO:0007669"/>
    <property type="project" value="InterPro"/>
</dbReference>
<dbReference type="InterPro" id="IPR015943">
    <property type="entry name" value="WD40/YVTN_repeat-like_dom_sf"/>
</dbReference>
<dbReference type="InterPro" id="IPR001680">
    <property type="entry name" value="WD40_rpt"/>
</dbReference>
<dbReference type="GO" id="GO:0030686">
    <property type="term" value="C:90S preribosome"/>
    <property type="evidence" value="ECO:0007669"/>
    <property type="project" value="InterPro"/>
</dbReference>
<dbReference type="OrthoDB" id="8883818at2759"/>